<evidence type="ECO:0000256" key="1">
    <source>
        <dbReference type="ARBA" id="ARBA00022801"/>
    </source>
</evidence>
<protein>
    <submittedName>
        <fullName evidence="3">Alpha/beta hydrolase</fullName>
    </submittedName>
</protein>
<dbReference type="PRINTS" id="PR00111">
    <property type="entry name" value="ABHYDROLASE"/>
</dbReference>
<evidence type="ECO:0000259" key="2">
    <source>
        <dbReference type="Pfam" id="PF00561"/>
    </source>
</evidence>
<dbReference type="InterPro" id="IPR029058">
    <property type="entry name" value="AB_hydrolase_fold"/>
</dbReference>
<reference evidence="4" key="1">
    <citation type="journal article" date="2019" name="Int. J. Syst. Evol. Microbiol.">
        <title>The Global Catalogue of Microorganisms (GCM) 10K type strain sequencing project: providing services to taxonomists for standard genome sequencing and annotation.</title>
        <authorList>
            <consortium name="The Broad Institute Genomics Platform"/>
            <consortium name="The Broad Institute Genome Sequencing Center for Infectious Disease"/>
            <person name="Wu L."/>
            <person name="Ma J."/>
        </authorList>
    </citation>
    <scope>NUCLEOTIDE SEQUENCE [LARGE SCALE GENOMIC DNA]</scope>
    <source>
        <strain evidence="4">JCM 17442</strain>
    </source>
</reference>
<dbReference type="Proteomes" id="UP001501594">
    <property type="component" value="Unassembled WGS sequence"/>
</dbReference>
<dbReference type="PANTHER" id="PTHR43798">
    <property type="entry name" value="MONOACYLGLYCEROL LIPASE"/>
    <property type="match status" value="1"/>
</dbReference>
<feature type="domain" description="AB hydrolase-1" evidence="2">
    <location>
        <begin position="19"/>
        <end position="252"/>
    </location>
</feature>
<dbReference type="EMBL" id="BAABAU010000004">
    <property type="protein sequence ID" value="GAA4267314.1"/>
    <property type="molecule type" value="Genomic_DNA"/>
</dbReference>
<keyword evidence="1 3" id="KW-0378">Hydrolase</keyword>
<dbReference type="Gene3D" id="3.40.50.1820">
    <property type="entry name" value="alpha/beta hydrolase"/>
    <property type="match status" value="1"/>
</dbReference>
<dbReference type="PRINTS" id="PR00412">
    <property type="entry name" value="EPOXHYDRLASE"/>
</dbReference>
<dbReference type="InterPro" id="IPR000073">
    <property type="entry name" value="AB_hydrolase_1"/>
</dbReference>
<proteinExistence type="predicted"/>
<comment type="caution">
    <text evidence="3">The sequence shown here is derived from an EMBL/GenBank/DDBJ whole genome shotgun (WGS) entry which is preliminary data.</text>
</comment>
<organism evidence="3 4">
    <name type="scientific">Frondihabitans peucedani</name>
    <dbReference type="NCBI Taxonomy" id="598626"/>
    <lineage>
        <taxon>Bacteria</taxon>
        <taxon>Bacillati</taxon>
        <taxon>Actinomycetota</taxon>
        <taxon>Actinomycetes</taxon>
        <taxon>Micrococcales</taxon>
        <taxon>Microbacteriaceae</taxon>
        <taxon>Frondihabitans</taxon>
    </lineage>
</organism>
<dbReference type="SUPFAM" id="SSF53474">
    <property type="entry name" value="alpha/beta-Hydrolases"/>
    <property type="match status" value="1"/>
</dbReference>
<accession>A0ABP8E5E8</accession>
<dbReference type="Pfam" id="PF00561">
    <property type="entry name" value="Abhydrolase_1"/>
    <property type="match status" value="1"/>
</dbReference>
<keyword evidence="4" id="KW-1185">Reference proteome</keyword>
<evidence type="ECO:0000313" key="3">
    <source>
        <dbReference type="EMBL" id="GAA4267314.1"/>
    </source>
</evidence>
<dbReference type="InterPro" id="IPR050266">
    <property type="entry name" value="AB_hydrolase_sf"/>
</dbReference>
<dbReference type="InterPro" id="IPR000639">
    <property type="entry name" value="Epox_hydrolase-like"/>
</dbReference>
<name>A0ABP8E5E8_9MICO</name>
<evidence type="ECO:0000313" key="4">
    <source>
        <dbReference type="Proteomes" id="UP001501594"/>
    </source>
</evidence>
<gene>
    <name evidence="3" type="ORF">GCM10022256_29260</name>
</gene>
<dbReference type="GO" id="GO:0016787">
    <property type="term" value="F:hydrolase activity"/>
    <property type="evidence" value="ECO:0007669"/>
    <property type="project" value="UniProtKB-KW"/>
</dbReference>
<sequence>MEFNGGSFHYEIDGDPGHPALVLIHAGVANLRMWDAVVPALAGDHRILRYDTRGFGLTTTTDVRFSEIDDLLALMDHAGIERATLIGASRGGRIAIDAAVEKPERVTGLVTIGSNPSGFPEVELTERENDLFDELDELLAAGEHERLNRRETELWAAGPTRDVIELDPAFLSLAYELNAVNLPHLRDKATPVPLESPAYYRTVDIEVPSLFAVGEHDLSGELAATEYLLSTVPDSDGARFFDSAHLPSVERPDEFVRVLTGWLDTHSL</sequence>
<dbReference type="PANTHER" id="PTHR43798:SF31">
    <property type="entry name" value="AB HYDROLASE SUPERFAMILY PROTEIN YCLE"/>
    <property type="match status" value="1"/>
</dbReference>